<protein>
    <recommendedName>
        <fullName evidence="7">Na(+)/H(+) antiporter NhaA</fullName>
    </recommendedName>
    <alternativeName>
        <fullName evidence="7">Sodium/proton antiporter NhaA</fullName>
    </alternativeName>
</protein>
<dbReference type="GO" id="GO:0006885">
    <property type="term" value="P:regulation of pH"/>
    <property type="evidence" value="ECO:0007669"/>
    <property type="project" value="UniProtKB-UniRule"/>
</dbReference>
<feature type="transmembrane region" description="Helical" evidence="7">
    <location>
        <begin position="327"/>
        <end position="349"/>
    </location>
</feature>
<keyword evidence="6 7" id="KW-0472">Membrane</keyword>
<comment type="catalytic activity">
    <reaction evidence="7">
        <text>Na(+)(in) + 2 H(+)(out) = Na(+)(out) + 2 H(+)(in)</text>
        <dbReference type="Rhea" id="RHEA:29251"/>
        <dbReference type="ChEBI" id="CHEBI:15378"/>
        <dbReference type="ChEBI" id="CHEBI:29101"/>
    </reaction>
</comment>
<dbReference type="EMBL" id="AACCXM010000003">
    <property type="protein sequence ID" value="EAK0468655.1"/>
    <property type="molecule type" value="Genomic_DNA"/>
</dbReference>
<dbReference type="PANTHER" id="PTHR30341:SF0">
    <property type="entry name" value="NA(+)_H(+) ANTIPORTER NHAA"/>
    <property type="match status" value="1"/>
</dbReference>
<keyword evidence="2 7" id="KW-1003">Cell membrane</keyword>
<evidence type="ECO:0000256" key="7">
    <source>
        <dbReference type="HAMAP-Rule" id="MF_01844"/>
    </source>
</evidence>
<dbReference type="NCBIfam" id="TIGR00773">
    <property type="entry name" value="NhaA"/>
    <property type="match status" value="1"/>
</dbReference>
<evidence type="ECO:0000256" key="5">
    <source>
        <dbReference type="ARBA" id="ARBA00022989"/>
    </source>
</evidence>
<feature type="transmembrane region" description="Helical" evidence="7">
    <location>
        <begin position="155"/>
        <end position="174"/>
    </location>
</feature>
<dbReference type="HAMAP" id="MF_01844">
    <property type="entry name" value="NhaA"/>
    <property type="match status" value="1"/>
</dbReference>
<feature type="transmembrane region" description="Helical" evidence="7">
    <location>
        <begin position="93"/>
        <end position="114"/>
    </location>
</feature>
<proteinExistence type="inferred from homology"/>
<evidence type="ECO:0000256" key="6">
    <source>
        <dbReference type="ARBA" id="ARBA00023136"/>
    </source>
</evidence>
<dbReference type="NCBIfam" id="NF007112">
    <property type="entry name" value="PRK09561.1"/>
    <property type="match status" value="1"/>
</dbReference>
<evidence type="ECO:0000256" key="1">
    <source>
        <dbReference type="ARBA" id="ARBA00004429"/>
    </source>
</evidence>
<keyword evidence="4 7" id="KW-0812">Transmembrane</keyword>
<comment type="caution">
    <text evidence="11">The sequence shown here is derived from an EMBL/GenBank/DDBJ whole genome shotgun (WGS) entry which is preliminary data.</text>
</comment>
<keyword evidence="5 7" id="KW-1133">Transmembrane helix</keyword>
<dbReference type="OMA" id="YFMLHSG"/>
<dbReference type="GO" id="GO:0005886">
    <property type="term" value="C:plasma membrane"/>
    <property type="evidence" value="ECO:0007669"/>
    <property type="project" value="UniProtKB-SubCell"/>
</dbReference>
<name>A0A5L8K0W2_CAMFE</name>
<feature type="transmembrane region" description="Helical" evidence="7">
    <location>
        <begin position="290"/>
        <end position="315"/>
    </location>
</feature>
<comment type="similarity">
    <text evidence="7">Belongs to the NhaA Na(+)/H(+) (TC 2.A.33) antiporter family.</text>
</comment>
<evidence type="ECO:0000313" key="10">
    <source>
        <dbReference type="EMBL" id="EAK0453395.1"/>
    </source>
</evidence>
<accession>A0A5L8K0W2</accession>
<dbReference type="RefSeq" id="WP_002850877.1">
    <property type="nucleotide sequence ID" value="NZ_AABUZP020000066.1"/>
</dbReference>
<dbReference type="Proteomes" id="UP000535509">
    <property type="component" value="Unassembled WGS sequence"/>
</dbReference>
<feature type="transmembrane region" description="Helical" evidence="7">
    <location>
        <begin position="361"/>
        <end position="380"/>
    </location>
</feature>
<dbReference type="Proteomes" id="UP000557842">
    <property type="component" value="Unassembled WGS sequence"/>
</dbReference>
<feature type="transmembrane region" description="Helical" evidence="7">
    <location>
        <begin position="208"/>
        <end position="237"/>
    </location>
</feature>
<dbReference type="EMBL" id="AACCXK010000011">
    <property type="protein sequence ID" value="EAK0453395.1"/>
    <property type="molecule type" value="Genomic_DNA"/>
</dbReference>
<keyword evidence="7" id="KW-0739">Sodium transport</keyword>
<evidence type="ECO:0000256" key="2">
    <source>
        <dbReference type="ARBA" id="ARBA00022475"/>
    </source>
</evidence>
<keyword evidence="7" id="KW-0915">Sodium</keyword>
<feature type="transmembrane region" description="Helical" evidence="7">
    <location>
        <begin position="257"/>
        <end position="278"/>
    </location>
</feature>
<feature type="transmembrane region" description="Helical" evidence="7">
    <location>
        <begin position="12"/>
        <end position="32"/>
    </location>
</feature>
<evidence type="ECO:0000313" key="8">
    <source>
        <dbReference type="EMBL" id="EAI5407749.1"/>
    </source>
</evidence>
<gene>
    <name evidence="7 11" type="primary">nhaA</name>
    <name evidence="10" type="ORF">AAH17_06945</name>
    <name evidence="11" type="ORF">AAH24_04630</name>
    <name evidence="8" type="ORF">BVH53_03435</name>
    <name evidence="9" type="ORF">CX802_02600</name>
</gene>
<dbReference type="Pfam" id="PF06965">
    <property type="entry name" value="Na_H_antiport_1"/>
    <property type="match status" value="1"/>
</dbReference>
<feature type="transmembrane region" description="Helical" evidence="7">
    <location>
        <begin position="180"/>
        <end position="196"/>
    </location>
</feature>
<dbReference type="GeneID" id="61065566"/>
<keyword evidence="7" id="KW-0050">Antiport</keyword>
<dbReference type="SMR" id="A0A5L8K0W2"/>
<dbReference type="EMBL" id="AABQDW010000004">
    <property type="protein sequence ID" value="EAI5407749.1"/>
    <property type="molecule type" value="Genomic_DNA"/>
</dbReference>
<dbReference type="PANTHER" id="PTHR30341">
    <property type="entry name" value="SODIUM ION/PROTON ANTIPORTER NHAA-RELATED"/>
    <property type="match status" value="1"/>
</dbReference>
<evidence type="ECO:0000256" key="4">
    <source>
        <dbReference type="ARBA" id="ARBA00022692"/>
    </source>
</evidence>
<dbReference type="EMBL" id="AABTCC010000005">
    <property type="protein sequence ID" value="EAI8858743.1"/>
    <property type="molecule type" value="Genomic_DNA"/>
</dbReference>
<sequence length="394" mass="43320">MKINLNFVKHESFGGVLLIIATILALLFQNGFLNHFYTEILRAEFTVGFRDFNLSKPLILWVNDGLMAIFFFVVGLELKREILQGELSKPSQIALPTIGALGGVILPAVIFWAFNHGNDFAIRGWAIPTATDIAFALGVLMLLGKRIPSSLKIFLLTLAIIDDLCAIVIIAIFYTTKLSFISFVIAGICLFALWVLNKFKVSKKSAYILVTLILWVSVLKSGVHATIAGVVAAFFIPMRDDSGKSLLVELEHDLQGITSYFILPVFAFVNAGVSLAGVQINQLLNSVGMGIFFGLLIGKQVGVFLFSYIFIKLGFAKLPEGSSWTQFYGVCILTGIGFTMSLFVNSLAYHDSNEFFHADKLGILLASFTAGVIGYIYLLVFSKVAKNHRKDNES</sequence>
<comment type="subcellular location">
    <subcellularLocation>
        <location evidence="1">Cell inner membrane</location>
        <topology evidence="1">Multi-pass membrane protein</topology>
    </subcellularLocation>
    <subcellularLocation>
        <location evidence="7">Cell membrane</location>
        <topology evidence="7">Multi-pass membrane protein</topology>
    </subcellularLocation>
</comment>
<evidence type="ECO:0000313" key="11">
    <source>
        <dbReference type="EMBL" id="EAK0468655.1"/>
    </source>
</evidence>
<dbReference type="InterPro" id="IPR004670">
    <property type="entry name" value="NhaA"/>
</dbReference>
<dbReference type="InterPro" id="IPR023171">
    <property type="entry name" value="Na/H_antiporter_dom_sf"/>
</dbReference>
<dbReference type="Gene3D" id="1.20.1530.10">
    <property type="entry name" value="Na+/H+ antiporter like domain"/>
    <property type="match status" value="1"/>
</dbReference>
<keyword evidence="7" id="KW-0813">Transport</keyword>
<evidence type="ECO:0000256" key="3">
    <source>
        <dbReference type="ARBA" id="ARBA00022519"/>
    </source>
</evidence>
<evidence type="ECO:0000313" key="12">
    <source>
        <dbReference type="Proteomes" id="UP000535509"/>
    </source>
</evidence>
<dbReference type="AlphaFoldDB" id="A0A5L8K0W2"/>
<evidence type="ECO:0000313" key="9">
    <source>
        <dbReference type="EMBL" id="EAI8858743.1"/>
    </source>
</evidence>
<comment type="function">
    <text evidence="7">Na(+)/H(+) antiporter that extrudes sodium in exchange for external protons.</text>
</comment>
<dbReference type="NCBIfam" id="NF007111">
    <property type="entry name" value="PRK09560.1"/>
    <property type="match status" value="1"/>
</dbReference>
<feature type="transmembrane region" description="Helical" evidence="7">
    <location>
        <begin position="58"/>
        <end position="78"/>
    </location>
</feature>
<keyword evidence="12" id="KW-1185">Reference proteome</keyword>
<dbReference type="GO" id="GO:0015385">
    <property type="term" value="F:sodium:proton antiporter activity"/>
    <property type="evidence" value="ECO:0007669"/>
    <property type="project" value="UniProtKB-UniRule"/>
</dbReference>
<organism evidence="11">
    <name type="scientific">Campylobacter fetus</name>
    <dbReference type="NCBI Taxonomy" id="196"/>
    <lineage>
        <taxon>Bacteria</taxon>
        <taxon>Pseudomonadati</taxon>
        <taxon>Campylobacterota</taxon>
        <taxon>Epsilonproteobacteria</taxon>
        <taxon>Campylobacterales</taxon>
        <taxon>Campylobacteraceae</taxon>
        <taxon>Campylobacter</taxon>
    </lineage>
</organism>
<evidence type="ECO:0000313" key="13">
    <source>
        <dbReference type="Proteomes" id="UP000557842"/>
    </source>
</evidence>
<keyword evidence="3" id="KW-0997">Cell inner membrane</keyword>
<keyword evidence="7" id="KW-0406">Ion transport</keyword>
<feature type="transmembrane region" description="Helical" evidence="7">
    <location>
        <begin position="120"/>
        <end position="143"/>
    </location>
</feature>
<reference evidence="11 13" key="1">
    <citation type="submission" date="2018-05" db="EMBL/GenBank/DDBJ databases">
        <authorList>
            <consortium name="PulseNet: The National Subtyping Network for Foodborne Disease Surveillance"/>
            <person name="Tarr C.L."/>
            <person name="Trees E."/>
            <person name="Katz L.S."/>
            <person name="Carleton-Romer H.A."/>
            <person name="Stroika S."/>
            <person name="Kucerova Z."/>
            <person name="Roache K.F."/>
            <person name="Sabol A.L."/>
            <person name="Besser J."/>
            <person name="Gerner-Smidt P."/>
        </authorList>
    </citation>
    <scope>NUCLEOTIDE SEQUENCE</scope>
    <source>
        <strain evidence="10">2014D-0197</strain>
        <strain evidence="8 13">2016D-0221</strain>
        <strain evidence="11">D4313</strain>
        <strain evidence="9 12">PNUSAC001503</strain>
    </source>
</reference>